<dbReference type="InParanoid" id="E3JBR5"/>
<proteinExistence type="predicted"/>
<dbReference type="EMBL" id="CP002299">
    <property type="protein sequence ID" value="ADP81085.1"/>
    <property type="molecule type" value="Genomic_DNA"/>
</dbReference>
<evidence type="ECO:0000313" key="1">
    <source>
        <dbReference type="EMBL" id="ADP81085.1"/>
    </source>
</evidence>
<gene>
    <name evidence="1" type="ordered locus">FraEuI1c_3062</name>
</gene>
<dbReference type="AlphaFoldDB" id="E3JBR5"/>
<organism evidence="1 2">
    <name type="scientific">Pseudofrankia inefficax (strain DSM 45817 / CECT 9037 / DDB 130130 / EuI1c)</name>
    <name type="common">Frankia inefficax</name>
    <dbReference type="NCBI Taxonomy" id="298654"/>
    <lineage>
        <taxon>Bacteria</taxon>
        <taxon>Bacillati</taxon>
        <taxon>Actinomycetota</taxon>
        <taxon>Actinomycetes</taxon>
        <taxon>Frankiales</taxon>
        <taxon>Frankiaceae</taxon>
        <taxon>Pseudofrankia</taxon>
    </lineage>
</organism>
<dbReference type="Proteomes" id="UP000002484">
    <property type="component" value="Chromosome"/>
</dbReference>
<sequence length="131" mass="14880">MLGAIALVVSILSALTAYSIGRRSVDRTAHQTLSELALRLSEAFLEYPELRPYFYDRKELSSDDASANRVLAMAEMMLDACEWVLQGRYKLSKYDRAGWESYARHMLENSPVMRANLAEHSDWHPLVSGLL</sequence>
<protein>
    <submittedName>
        <fullName evidence="1">Uncharacterized protein</fullName>
    </submittedName>
</protein>
<dbReference type="RefSeq" id="WP_013424203.1">
    <property type="nucleotide sequence ID" value="NC_014666.1"/>
</dbReference>
<dbReference type="OrthoDB" id="3542357at2"/>
<dbReference type="HOGENOM" id="CLU_1924504_0_0_11"/>
<evidence type="ECO:0000313" key="2">
    <source>
        <dbReference type="Proteomes" id="UP000002484"/>
    </source>
</evidence>
<keyword evidence="2" id="KW-1185">Reference proteome</keyword>
<name>E3JBR5_PSEI1</name>
<reference evidence="1 2" key="1">
    <citation type="submission" date="2010-10" db="EMBL/GenBank/DDBJ databases">
        <title>Complete sequence of Frankia sp. EuI1c.</title>
        <authorList>
            <consortium name="US DOE Joint Genome Institute"/>
            <person name="Lucas S."/>
            <person name="Copeland A."/>
            <person name="Lapidus A."/>
            <person name="Cheng J.-F."/>
            <person name="Bruce D."/>
            <person name="Goodwin L."/>
            <person name="Pitluck S."/>
            <person name="Chertkov O."/>
            <person name="Detter J.C."/>
            <person name="Han C."/>
            <person name="Tapia R."/>
            <person name="Land M."/>
            <person name="Hauser L."/>
            <person name="Jeffries C."/>
            <person name="Kyrpides N."/>
            <person name="Ivanova N."/>
            <person name="Mikhailova N."/>
            <person name="Beauchemin N."/>
            <person name="Sen A."/>
            <person name="Sur S.A."/>
            <person name="Gtari M."/>
            <person name="Wall L."/>
            <person name="Tisa L."/>
            <person name="Woyke T."/>
        </authorList>
    </citation>
    <scope>NUCLEOTIDE SEQUENCE [LARGE SCALE GENOMIC DNA]</scope>
    <source>
        <strain evidence="2">DSM 45817 / CECT 9037 / EuI1c</strain>
    </source>
</reference>
<dbReference type="KEGG" id="fri:FraEuI1c_3062"/>
<accession>E3JBR5</accession>